<feature type="transmembrane region" description="Helical" evidence="1">
    <location>
        <begin position="36"/>
        <end position="56"/>
    </location>
</feature>
<name>A0ABV0TP12_9TELE</name>
<dbReference type="Proteomes" id="UP001482620">
    <property type="component" value="Unassembled WGS sequence"/>
</dbReference>
<reference evidence="2 3" key="1">
    <citation type="submission" date="2021-06" db="EMBL/GenBank/DDBJ databases">
        <authorList>
            <person name="Palmer J.M."/>
        </authorList>
    </citation>
    <scope>NUCLEOTIDE SEQUENCE [LARGE SCALE GENOMIC DNA]</scope>
    <source>
        <strain evidence="3">if_2019</strain>
        <tissue evidence="2">Muscle</tissue>
    </source>
</reference>
<evidence type="ECO:0000313" key="3">
    <source>
        <dbReference type="Proteomes" id="UP001482620"/>
    </source>
</evidence>
<evidence type="ECO:0000256" key="1">
    <source>
        <dbReference type="SAM" id="Phobius"/>
    </source>
</evidence>
<keyword evidence="3" id="KW-1185">Reference proteome</keyword>
<keyword evidence="1" id="KW-0812">Transmembrane</keyword>
<organism evidence="2 3">
    <name type="scientific">Ilyodon furcidens</name>
    <name type="common">goldbreast splitfin</name>
    <dbReference type="NCBI Taxonomy" id="33524"/>
    <lineage>
        <taxon>Eukaryota</taxon>
        <taxon>Metazoa</taxon>
        <taxon>Chordata</taxon>
        <taxon>Craniata</taxon>
        <taxon>Vertebrata</taxon>
        <taxon>Euteleostomi</taxon>
        <taxon>Actinopterygii</taxon>
        <taxon>Neopterygii</taxon>
        <taxon>Teleostei</taxon>
        <taxon>Neoteleostei</taxon>
        <taxon>Acanthomorphata</taxon>
        <taxon>Ovalentaria</taxon>
        <taxon>Atherinomorphae</taxon>
        <taxon>Cyprinodontiformes</taxon>
        <taxon>Goodeidae</taxon>
        <taxon>Ilyodon</taxon>
    </lineage>
</organism>
<keyword evidence="1" id="KW-1133">Transmembrane helix</keyword>
<keyword evidence="1" id="KW-0472">Membrane</keyword>
<proteinExistence type="predicted"/>
<dbReference type="EMBL" id="JAHRIQ010038331">
    <property type="protein sequence ID" value="MEQ2233982.1"/>
    <property type="molecule type" value="Genomic_DNA"/>
</dbReference>
<evidence type="ECO:0000313" key="2">
    <source>
        <dbReference type="EMBL" id="MEQ2233982.1"/>
    </source>
</evidence>
<protein>
    <recommendedName>
        <fullName evidence="4">NADH dehydrogenase subunit 4</fullName>
    </recommendedName>
</protein>
<gene>
    <name evidence="2" type="ORF">ILYODFUR_027305</name>
</gene>
<accession>A0ABV0TP12</accession>
<evidence type="ECO:0008006" key="4">
    <source>
        <dbReference type="Google" id="ProtNLM"/>
    </source>
</evidence>
<sequence length="110" mass="11954">MLISLQSRKTSVLRPSSFPVCSWISSRKTLTTNDNLLVSIPWLATPGLLIIVIISATCLPSNAFISTSTTHYTVALHPPAASHNTDFSPRFPLILPGVHLLHQPLSLLCP</sequence>
<comment type="caution">
    <text evidence="2">The sequence shown here is derived from an EMBL/GenBank/DDBJ whole genome shotgun (WGS) entry which is preliminary data.</text>
</comment>